<evidence type="ECO:0000313" key="1">
    <source>
        <dbReference type="EMBL" id="GFQ80678.1"/>
    </source>
</evidence>
<comment type="caution">
    <text evidence="1">The sequence shown here is derived from an EMBL/GenBank/DDBJ whole genome shotgun (WGS) entry which is preliminary data.</text>
</comment>
<gene>
    <name evidence="1" type="ORF">TNCT_86571</name>
</gene>
<dbReference type="Proteomes" id="UP000887116">
    <property type="component" value="Unassembled WGS sequence"/>
</dbReference>
<name>A0A8X6FI01_TRICU</name>
<proteinExistence type="predicted"/>
<keyword evidence="2" id="KW-1185">Reference proteome</keyword>
<protein>
    <submittedName>
        <fullName evidence="1">Uncharacterized protein</fullName>
    </submittedName>
</protein>
<dbReference type="AlphaFoldDB" id="A0A8X6FI01"/>
<evidence type="ECO:0000313" key="2">
    <source>
        <dbReference type="Proteomes" id="UP000887116"/>
    </source>
</evidence>
<reference evidence="1" key="1">
    <citation type="submission" date="2020-07" db="EMBL/GenBank/DDBJ databases">
        <title>Multicomponent nature underlies the extraordinary mechanical properties of spider dragline silk.</title>
        <authorList>
            <person name="Kono N."/>
            <person name="Nakamura H."/>
            <person name="Mori M."/>
            <person name="Yoshida Y."/>
            <person name="Ohtoshi R."/>
            <person name="Malay A.D."/>
            <person name="Moran D.A.P."/>
            <person name="Tomita M."/>
            <person name="Numata K."/>
            <person name="Arakawa K."/>
        </authorList>
    </citation>
    <scope>NUCLEOTIDE SEQUENCE</scope>
</reference>
<accession>A0A8X6FI01</accession>
<dbReference type="EMBL" id="BMAO01022261">
    <property type="protein sequence ID" value="GFQ80678.1"/>
    <property type="molecule type" value="Genomic_DNA"/>
</dbReference>
<sequence length="135" mass="15544">MIISESNQSLHFIKGAVKSTPIAAMEASNNISPVFHDIRKSGVILFQRLCRLPNNKYWRNYNFNNARNLKTLTSGFQSNWLSVINRSRPCLKNECDDCVFVLNTVTSDELDEQFDKSEIPSAQIRANTYEIVERR</sequence>
<organism evidence="1 2">
    <name type="scientific">Trichonephila clavata</name>
    <name type="common">Joro spider</name>
    <name type="synonym">Nephila clavata</name>
    <dbReference type="NCBI Taxonomy" id="2740835"/>
    <lineage>
        <taxon>Eukaryota</taxon>
        <taxon>Metazoa</taxon>
        <taxon>Ecdysozoa</taxon>
        <taxon>Arthropoda</taxon>
        <taxon>Chelicerata</taxon>
        <taxon>Arachnida</taxon>
        <taxon>Araneae</taxon>
        <taxon>Araneomorphae</taxon>
        <taxon>Entelegynae</taxon>
        <taxon>Araneoidea</taxon>
        <taxon>Nephilidae</taxon>
        <taxon>Trichonephila</taxon>
    </lineage>
</organism>